<dbReference type="Gene3D" id="3.30.70.270">
    <property type="match status" value="1"/>
</dbReference>
<dbReference type="PANTHER" id="PTHR45138:SF9">
    <property type="entry name" value="DIGUANYLATE CYCLASE DGCM-RELATED"/>
    <property type="match status" value="1"/>
</dbReference>
<reference evidence="2 3" key="1">
    <citation type="submission" date="2013-06" db="EMBL/GenBank/DDBJ databases">
        <authorList>
            <person name="Weinstock G."/>
            <person name="Sodergren E."/>
            <person name="Clifton S."/>
            <person name="Fulton L."/>
            <person name="Fulton B."/>
            <person name="Courtney L."/>
            <person name="Fronick C."/>
            <person name="Harrison M."/>
            <person name="Strong C."/>
            <person name="Farmer C."/>
            <person name="Delahaunty K."/>
            <person name="Markovic C."/>
            <person name="Hall O."/>
            <person name="Minx P."/>
            <person name="Tomlinson C."/>
            <person name="Mitreva M."/>
            <person name="Nelson J."/>
            <person name="Hou S."/>
            <person name="Wollam A."/>
            <person name="Pepin K.H."/>
            <person name="Johnson M."/>
            <person name="Bhonagiri V."/>
            <person name="Nash W.E."/>
            <person name="Warren W."/>
            <person name="Chinwalla A."/>
            <person name="Mardis E.R."/>
            <person name="Wilson R.K."/>
        </authorList>
    </citation>
    <scope>NUCLEOTIDE SEQUENCE [LARGE SCALE GENOMIC DNA]</scope>
    <source>
        <strain evidence="2 3">ATCC 51271</strain>
    </source>
</reference>
<dbReference type="InterPro" id="IPR000160">
    <property type="entry name" value="GGDEF_dom"/>
</dbReference>
<dbReference type="Pfam" id="PF01590">
    <property type="entry name" value="GAF"/>
    <property type="match status" value="1"/>
</dbReference>
<comment type="caution">
    <text evidence="2">The sequence shown here is derived from an EMBL/GenBank/DDBJ whole genome shotgun (WGS) entry which is preliminary data.</text>
</comment>
<dbReference type="InterPro" id="IPR043128">
    <property type="entry name" value="Rev_trsase/Diguanyl_cyclase"/>
</dbReference>
<dbReference type="Gene3D" id="3.30.450.40">
    <property type="match status" value="1"/>
</dbReference>
<protein>
    <submittedName>
        <fullName evidence="2">Diguanylate cyclase domain protein</fullName>
    </submittedName>
</protein>
<evidence type="ECO:0000313" key="3">
    <source>
        <dbReference type="Proteomes" id="UP000018227"/>
    </source>
</evidence>
<dbReference type="OrthoDB" id="9801014at2"/>
<dbReference type="GO" id="GO:0005886">
    <property type="term" value="C:plasma membrane"/>
    <property type="evidence" value="ECO:0007669"/>
    <property type="project" value="TreeGrafter"/>
</dbReference>
<dbReference type="SMART" id="SM00267">
    <property type="entry name" value="GGDEF"/>
    <property type="match status" value="1"/>
</dbReference>
<dbReference type="SUPFAM" id="SSF55781">
    <property type="entry name" value="GAF domain-like"/>
    <property type="match status" value="1"/>
</dbReference>
<dbReference type="GO" id="GO:0052621">
    <property type="term" value="F:diguanylate cyclase activity"/>
    <property type="evidence" value="ECO:0007669"/>
    <property type="project" value="TreeGrafter"/>
</dbReference>
<dbReference type="PROSITE" id="PS50887">
    <property type="entry name" value="GGDEF"/>
    <property type="match status" value="1"/>
</dbReference>
<dbReference type="InterPro" id="IPR029787">
    <property type="entry name" value="Nucleotide_cyclase"/>
</dbReference>
<name>V2Z9V5_9FIRM</name>
<evidence type="ECO:0000259" key="1">
    <source>
        <dbReference type="PROSITE" id="PS50887"/>
    </source>
</evidence>
<sequence length="327" mass="38486">MNREEFLKQMLKYSASAGNPEENIIHILDYMGRKLEADRTYIFEKNLKGNSDNTYEWCSENAVPQIDNLQDLEHEGLLDLWYKEFYNHRGVFIEDLEEYKKVSPSMYELLKPQDIHSLIAWPIFVDELCVGFLGIDNPVRKHMEDVVRIFEMVGYIMSIIIRQRDNVRILRRLSYEDQLTGVKNRREFDTFIKNEYPNVTSVGVLSCDLNGLKRTNDTMGHEAGDKFIIKVAENLAKIFGYNYVYRMGGDEFVAVDINLTVKEFELKVKKVLELMKEDNAPVATGYVFKTDNKTDFYSLADEADKRMYKDKGRYYSDIRNERRRRTT</sequence>
<dbReference type="eggNOG" id="COG2199">
    <property type="taxonomic scope" value="Bacteria"/>
</dbReference>
<dbReference type="Pfam" id="PF00990">
    <property type="entry name" value="GGDEF"/>
    <property type="match status" value="1"/>
</dbReference>
<dbReference type="NCBIfam" id="TIGR00254">
    <property type="entry name" value="GGDEF"/>
    <property type="match status" value="1"/>
</dbReference>
<dbReference type="GO" id="GO:1902201">
    <property type="term" value="P:negative regulation of bacterial-type flagellum-dependent cell motility"/>
    <property type="evidence" value="ECO:0007669"/>
    <property type="project" value="TreeGrafter"/>
</dbReference>
<organism evidence="2 3">
    <name type="scientific">Catonella morbi ATCC 51271</name>
    <dbReference type="NCBI Taxonomy" id="592026"/>
    <lineage>
        <taxon>Bacteria</taxon>
        <taxon>Bacillati</taxon>
        <taxon>Bacillota</taxon>
        <taxon>Clostridia</taxon>
        <taxon>Lachnospirales</taxon>
        <taxon>Lachnospiraceae</taxon>
        <taxon>Catonella</taxon>
    </lineage>
</organism>
<feature type="domain" description="GGDEF" evidence="1">
    <location>
        <begin position="200"/>
        <end position="321"/>
    </location>
</feature>
<dbReference type="SUPFAM" id="SSF55073">
    <property type="entry name" value="Nucleotide cyclase"/>
    <property type="match status" value="1"/>
</dbReference>
<dbReference type="STRING" id="592026.GCWU0000282_000865"/>
<dbReference type="AlphaFoldDB" id="V2Z9V5"/>
<dbReference type="GO" id="GO:0043709">
    <property type="term" value="P:cell adhesion involved in single-species biofilm formation"/>
    <property type="evidence" value="ECO:0007669"/>
    <property type="project" value="TreeGrafter"/>
</dbReference>
<accession>V2Z9V5</accession>
<proteinExistence type="predicted"/>
<dbReference type="CDD" id="cd01949">
    <property type="entry name" value="GGDEF"/>
    <property type="match status" value="1"/>
</dbReference>
<dbReference type="InterPro" id="IPR003018">
    <property type="entry name" value="GAF"/>
</dbReference>
<dbReference type="Proteomes" id="UP000018227">
    <property type="component" value="Unassembled WGS sequence"/>
</dbReference>
<dbReference type="HOGENOM" id="CLU_000445_70_66_9"/>
<dbReference type="RefSeq" id="WP_023353749.1">
    <property type="nucleotide sequence ID" value="NZ_KI535367.1"/>
</dbReference>
<gene>
    <name evidence="2" type="ORF">GCWU0000282_000865</name>
</gene>
<dbReference type="EMBL" id="ACIL03000007">
    <property type="protein sequence ID" value="ESL03700.1"/>
    <property type="molecule type" value="Genomic_DNA"/>
</dbReference>
<keyword evidence="3" id="KW-1185">Reference proteome</keyword>
<evidence type="ECO:0000313" key="2">
    <source>
        <dbReference type="EMBL" id="ESL03700.1"/>
    </source>
</evidence>
<dbReference type="InterPro" id="IPR029016">
    <property type="entry name" value="GAF-like_dom_sf"/>
</dbReference>
<dbReference type="InterPro" id="IPR050469">
    <property type="entry name" value="Diguanylate_Cyclase"/>
</dbReference>
<dbReference type="PANTHER" id="PTHR45138">
    <property type="entry name" value="REGULATORY COMPONENTS OF SENSORY TRANSDUCTION SYSTEM"/>
    <property type="match status" value="1"/>
</dbReference>